<dbReference type="RefSeq" id="WP_169716982.1">
    <property type="nucleotide sequence ID" value="NZ_CP155571.1"/>
</dbReference>
<organism evidence="2 3">
    <name type="scientific">Sporomusa acidovorans (strain ATCC 49682 / DSM 3132 / Mol)</name>
    <dbReference type="NCBI Taxonomy" id="1123286"/>
    <lineage>
        <taxon>Bacteria</taxon>
        <taxon>Bacillati</taxon>
        <taxon>Bacillota</taxon>
        <taxon>Negativicutes</taxon>
        <taxon>Selenomonadales</taxon>
        <taxon>Sporomusaceae</taxon>
        <taxon>Sporomusa</taxon>
    </lineage>
</organism>
<gene>
    <name evidence="2" type="ORF">SPACI_012280</name>
</gene>
<feature type="compositionally biased region" description="Polar residues" evidence="1">
    <location>
        <begin position="36"/>
        <end position="45"/>
    </location>
</feature>
<evidence type="ECO:0000313" key="2">
    <source>
        <dbReference type="EMBL" id="XFO71213.1"/>
    </source>
</evidence>
<reference evidence="2" key="1">
    <citation type="submission" date="2024-05" db="EMBL/GenBank/DDBJ databases">
        <title>Isolation and characterization of Sporomusa carbonis sp. nov., a carboxydotrophic hydrogenogen in the genus of Sporomusa isolated from a charcoal burning pile.</title>
        <authorList>
            <person name="Boeer T."/>
            <person name="Rosenbaum F."/>
            <person name="Eysell L."/>
            <person name="Mueller V."/>
            <person name="Daniel R."/>
            <person name="Poehlein A."/>
        </authorList>
    </citation>
    <scope>NUCLEOTIDE SEQUENCE [LARGE SCALE GENOMIC DNA]</scope>
    <source>
        <strain evidence="2">DSM 3132</strain>
    </source>
</reference>
<dbReference type="EMBL" id="CP155571">
    <property type="protein sequence ID" value="XFO71213.1"/>
    <property type="molecule type" value="Genomic_DNA"/>
</dbReference>
<evidence type="ECO:0000313" key="3">
    <source>
        <dbReference type="Proteomes" id="UP000216052"/>
    </source>
</evidence>
<feature type="region of interest" description="Disordered" evidence="1">
    <location>
        <begin position="1"/>
        <end position="45"/>
    </location>
</feature>
<name>A0ABZ3IYP8_SPOA4</name>
<dbReference type="Proteomes" id="UP000216052">
    <property type="component" value="Chromosome"/>
</dbReference>
<sequence length="45" mass="4820">MADTKDTEKAPQTGQTGKEQPAAKSPLPASARKPGQNYSTTKFKK</sequence>
<evidence type="ECO:0000256" key="1">
    <source>
        <dbReference type="SAM" id="MobiDB-lite"/>
    </source>
</evidence>
<accession>A0ABZ3IYP8</accession>
<keyword evidence="3" id="KW-1185">Reference proteome</keyword>
<protein>
    <submittedName>
        <fullName evidence="2">Uncharacterized protein</fullName>
    </submittedName>
</protein>
<proteinExistence type="predicted"/>